<dbReference type="InterPro" id="IPR007712">
    <property type="entry name" value="RelE/ParE_toxin"/>
</dbReference>
<gene>
    <name evidence="2" type="ORF">ACFFJH_11795</name>
</gene>
<protein>
    <submittedName>
        <fullName evidence="2">Type II toxin-antitoxin system RelE/ParE family toxin</fullName>
    </submittedName>
</protein>
<dbReference type="EMBL" id="JBHLXJ010000013">
    <property type="protein sequence ID" value="MFC0350494.1"/>
    <property type="molecule type" value="Genomic_DNA"/>
</dbReference>
<dbReference type="RefSeq" id="WP_390212843.1">
    <property type="nucleotide sequence ID" value="NZ_JBHLXJ010000013.1"/>
</dbReference>
<organism evidence="2 3">
    <name type="scientific">Undibacterium danionis</name>
    <dbReference type="NCBI Taxonomy" id="1812100"/>
    <lineage>
        <taxon>Bacteria</taxon>
        <taxon>Pseudomonadati</taxon>
        <taxon>Pseudomonadota</taxon>
        <taxon>Betaproteobacteria</taxon>
        <taxon>Burkholderiales</taxon>
        <taxon>Oxalobacteraceae</taxon>
        <taxon>Undibacterium</taxon>
    </lineage>
</organism>
<evidence type="ECO:0000313" key="2">
    <source>
        <dbReference type="EMBL" id="MFC0350494.1"/>
    </source>
</evidence>
<dbReference type="Gene3D" id="3.30.2310.20">
    <property type="entry name" value="RelE-like"/>
    <property type="match status" value="1"/>
</dbReference>
<dbReference type="Proteomes" id="UP001589844">
    <property type="component" value="Unassembled WGS sequence"/>
</dbReference>
<proteinExistence type="predicted"/>
<dbReference type="InterPro" id="IPR035093">
    <property type="entry name" value="RelE/ParE_toxin_dom_sf"/>
</dbReference>
<evidence type="ECO:0000256" key="1">
    <source>
        <dbReference type="ARBA" id="ARBA00022649"/>
    </source>
</evidence>
<reference evidence="2 3" key="1">
    <citation type="submission" date="2024-09" db="EMBL/GenBank/DDBJ databases">
        <authorList>
            <person name="Sun Q."/>
            <person name="Mori K."/>
        </authorList>
    </citation>
    <scope>NUCLEOTIDE SEQUENCE [LARGE SCALE GENOMIC DNA]</scope>
    <source>
        <strain evidence="2 3">CCM 8677</strain>
    </source>
</reference>
<comment type="caution">
    <text evidence="2">The sequence shown here is derived from an EMBL/GenBank/DDBJ whole genome shotgun (WGS) entry which is preliminary data.</text>
</comment>
<keyword evidence="3" id="KW-1185">Reference proteome</keyword>
<dbReference type="Pfam" id="PF05016">
    <property type="entry name" value="ParE_toxin"/>
    <property type="match status" value="1"/>
</dbReference>
<keyword evidence="1" id="KW-1277">Toxin-antitoxin system</keyword>
<name>A0ABV6IF99_9BURK</name>
<accession>A0ABV6IF99</accession>
<sequence length="96" mass="11043">MQVKFHTEAEAELTEAALYYEDKVAGLGKSFVADIQNAVTFIRLHPDTPPRLGQLLRKFVVKRFPYSIIYQHDEHGIFILAVAHNKRRPGMHNVIQ</sequence>
<evidence type="ECO:0000313" key="3">
    <source>
        <dbReference type="Proteomes" id="UP001589844"/>
    </source>
</evidence>